<comment type="pathway">
    <text evidence="1 8">Carbohydrate degradation; glycolysis; D-glyceraldehyde 3-phosphate and glycerone phosphate from D-glucose: step 2/4.</text>
</comment>
<evidence type="ECO:0000256" key="6">
    <source>
        <dbReference type="ARBA" id="ARBA00023235"/>
    </source>
</evidence>
<evidence type="ECO:0000256" key="7">
    <source>
        <dbReference type="ARBA" id="ARBA00029321"/>
    </source>
</evidence>
<dbReference type="SUPFAM" id="SSF53697">
    <property type="entry name" value="SIS domain"/>
    <property type="match status" value="1"/>
</dbReference>
<dbReference type="EMBL" id="BRYB01001850">
    <property type="protein sequence ID" value="GMI34988.1"/>
    <property type="molecule type" value="Genomic_DNA"/>
</dbReference>
<dbReference type="InterPro" id="IPR046348">
    <property type="entry name" value="SIS_dom_sf"/>
</dbReference>
<dbReference type="InterPro" id="IPR023096">
    <property type="entry name" value="G6P_Isomerase_C"/>
</dbReference>
<dbReference type="Gene3D" id="1.10.1390.10">
    <property type="match status" value="1"/>
</dbReference>
<dbReference type="PRINTS" id="PR00662">
    <property type="entry name" value="G6PISOMERASE"/>
</dbReference>
<comment type="similarity">
    <text evidence="2 8">Belongs to the GPI family.</text>
</comment>
<evidence type="ECO:0000313" key="10">
    <source>
        <dbReference type="Proteomes" id="UP001165060"/>
    </source>
</evidence>
<gene>
    <name evidence="9" type="ORF">TeGR_g3079</name>
</gene>
<keyword evidence="6 8" id="KW-0413">Isomerase</keyword>
<dbReference type="EC" id="5.3.1.9" evidence="3 8"/>
<evidence type="ECO:0000256" key="1">
    <source>
        <dbReference type="ARBA" id="ARBA00004926"/>
    </source>
</evidence>
<protein>
    <recommendedName>
        <fullName evidence="3 8">Glucose-6-phosphate isomerase</fullName>
        <ecNumber evidence="3 8">5.3.1.9</ecNumber>
    </recommendedName>
</protein>
<feature type="non-terminal residue" evidence="9">
    <location>
        <position position="1"/>
    </location>
</feature>
<dbReference type="PANTHER" id="PTHR11469:SF1">
    <property type="entry name" value="GLUCOSE-6-PHOSPHATE ISOMERASE"/>
    <property type="match status" value="1"/>
</dbReference>
<evidence type="ECO:0000256" key="2">
    <source>
        <dbReference type="ARBA" id="ARBA00006604"/>
    </source>
</evidence>
<dbReference type="PANTHER" id="PTHR11469">
    <property type="entry name" value="GLUCOSE-6-PHOSPHATE ISOMERASE"/>
    <property type="match status" value="1"/>
</dbReference>
<keyword evidence="10" id="KW-1185">Reference proteome</keyword>
<dbReference type="PROSITE" id="PS00174">
    <property type="entry name" value="P_GLUCOSE_ISOMERASE_2"/>
    <property type="match status" value="1"/>
</dbReference>
<accession>A0ABQ6MXQ7</accession>
<name>A0ABQ6MXQ7_9STRA</name>
<organism evidence="9 10">
    <name type="scientific">Tetraparma gracilis</name>
    <dbReference type="NCBI Taxonomy" id="2962635"/>
    <lineage>
        <taxon>Eukaryota</taxon>
        <taxon>Sar</taxon>
        <taxon>Stramenopiles</taxon>
        <taxon>Ochrophyta</taxon>
        <taxon>Bolidophyceae</taxon>
        <taxon>Parmales</taxon>
        <taxon>Triparmaceae</taxon>
        <taxon>Tetraparma</taxon>
    </lineage>
</organism>
<evidence type="ECO:0000256" key="3">
    <source>
        <dbReference type="ARBA" id="ARBA00011952"/>
    </source>
</evidence>
<dbReference type="InterPro" id="IPR035476">
    <property type="entry name" value="SIS_PGI_1"/>
</dbReference>
<dbReference type="HAMAP" id="MF_00473">
    <property type="entry name" value="G6P_isomerase"/>
    <property type="match status" value="1"/>
</dbReference>
<dbReference type="Pfam" id="PF00342">
    <property type="entry name" value="PGI"/>
    <property type="match status" value="1"/>
</dbReference>
<evidence type="ECO:0000256" key="5">
    <source>
        <dbReference type="ARBA" id="ARBA00023152"/>
    </source>
</evidence>
<dbReference type="Proteomes" id="UP001165060">
    <property type="component" value="Unassembled WGS sequence"/>
</dbReference>
<dbReference type="InterPro" id="IPR018189">
    <property type="entry name" value="Phosphoglucose_isomerase_CS"/>
</dbReference>
<dbReference type="CDD" id="cd05015">
    <property type="entry name" value="SIS_PGI_1"/>
    <property type="match status" value="1"/>
</dbReference>
<dbReference type="Gene3D" id="3.40.50.10490">
    <property type="entry name" value="Glucose-6-phosphate isomerase like protein, domain 1"/>
    <property type="match status" value="2"/>
</dbReference>
<dbReference type="InterPro" id="IPR001672">
    <property type="entry name" value="G6P_Isomerase"/>
</dbReference>
<dbReference type="PROSITE" id="PS00765">
    <property type="entry name" value="P_GLUCOSE_ISOMERASE_1"/>
    <property type="match status" value="1"/>
</dbReference>
<keyword evidence="5 8" id="KW-0324">Glycolysis</keyword>
<keyword evidence="4 8" id="KW-0312">Gluconeogenesis</keyword>
<dbReference type="InterPro" id="IPR035482">
    <property type="entry name" value="SIS_PGI_2"/>
</dbReference>
<comment type="catalytic activity">
    <reaction evidence="7 8">
        <text>alpha-D-glucose 6-phosphate = beta-D-fructose 6-phosphate</text>
        <dbReference type="Rhea" id="RHEA:11816"/>
        <dbReference type="ChEBI" id="CHEBI:57634"/>
        <dbReference type="ChEBI" id="CHEBI:58225"/>
        <dbReference type="EC" id="5.3.1.9"/>
    </reaction>
</comment>
<evidence type="ECO:0000313" key="9">
    <source>
        <dbReference type="EMBL" id="GMI34988.1"/>
    </source>
</evidence>
<evidence type="ECO:0000256" key="4">
    <source>
        <dbReference type="ARBA" id="ARBA00022432"/>
    </source>
</evidence>
<comment type="caution">
    <text evidence="9">The sequence shown here is derived from an EMBL/GenBank/DDBJ whole genome shotgun (WGS) entry which is preliminary data.</text>
</comment>
<dbReference type="PROSITE" id="PS51463">
    <property type="entry name" value="P_GLUCOSE_ISOMERASE_3"/>
    <property type="match status" value="1"/>
</dbReference>
<proteinExistence type="inferred from homology"/>
<dbReference type="CDD" id="cd05016">
    <property type="entry name" value="SIS_PGI_2"/>
    <property type="match status" value="1"/>
</dbReference>
<reference evidence="9 10" key="1">
    <citation type="journal article" date="2023" name="Commun. Biol.">
        <title>Genome analysis of Parmales, the sister group of diatoms, reveals the evolutionary specialization of diatoms from phago-mixotrophs to photoautotrophs.</title>
        <authorList>
            <person name="Ban H."/>
            <person name="Sato S."/>
            <person name="Yoshikawa S."/>
            <person name="Yamada K."/>
            <person name="Nakamura Y."/>
            <person name="Ichinomiya M."/>
            <person name="Sato N."/>
            <person name="Blanc-Mathieu R."/>
            <person name="Endo H."/>
            <person name="Kuwata A."/>
            <person name="Ogata H."/>
        </authorList>
    </citation>
    <scope>NUCLEOTIDE SEQUENCE [LARGE SCALE GENOMIC DNA]</scope>
</reference>
<evidence type="ECO:0000256" key="8">
    <source>
        <dbReference type="RuleBase" id="RU000612"/>
    </source>
</evidence>
<sequence length="433" mass="49010">PPPPPPRARRYTLRFLSNVDPVDVERTCSELDPEETLVIVISKTFTTAETMLNARTMRQWLWDFMGDDPEVVRKHVVACASVSAAARVEEFGIDTGAYFFRFWDWVGGRYSVCSAVGAVPISLIYGFDLFSQVLRGANSMDRHFIEAPTLRNIPMLMGLIGVWNMSFLKYNMRTTLPYAEALLKLPAHIQQLDMESNGKHVTRGGQEVDYPVGEVDFGEPGTNGQHSFFQLLHMGQPVPCDFIGFVTSQKDMTVDGEKLSSHDELMSNFFAQPDALANGKSADALRKEGVPEWLIPHRTFHGNRPSMSLLLPKATAYTVGQIIALYEHRTAVQGFVWDLNSFDQWGVELGKKLAGDVKSHLQNARGNPDKPIEAENPSTTRLLNYYVENSKQNEEKEREFRRRWFQPQWPFGKKKVPPAVNDLRDVGTTLKRK</sequence>